<sequence length="70" mass="7277">MTVITLVLLLAALFLAASVLLALLSSRGVGRSEGFAFILLGPIPLVVKGRATVILLAAAVVLVFLLLVMF</sequence>
<evidence type="ECO:0008006" key="3">
    <source>
        <dbReference type="Google" id="ProtNLM"/>
    </source>
</evidence>
<accession>A0A7C5L882</accession>
<protein>
    <recommendedName>
        <fullName evidence="3">DUF131 domain-containing protein</fullName>
    </recommendedName>
</protein>
<keyword evidence="1" id="KW-0472">Membrane</keyword>
<dbReference type="EMBL" id="DRWN01000065">
    <property type="protein sequence ID" value="HHK69017.1"/>
    <property type="molecule type" value="Genomic_DNA"/>
</dbReference>
<gene>
    <name evidence="2" type="ORF">ENM11_07730</name>
</gene>
<reference evidence="2" key="1">
    <citation type="journal article" date="2020" name="mSystems">
        <title>Genome- and Community-Level Interaction Insights into Carbon Utilization and Element Cycling Functions of Hydrothermarchaeota in Hydrothermal Sediment.</title>
        <authorList>
            <person name="Zhou Z."/>
            <person name="Liu Y."/>
            <person name="Xu W."/>
            <person name="Pan J."/>
            <person name="Luo Z.H."/>
            <person name="Li M."/>
        </authorList>
    </citation>
    <scope>NUCLEOTIDE SEQUENCE [LARGE SCALE GENOMIC DNA]</scope>
    <source>
        <strain evidence="2">SpSt-1056</strain>
    </source>
</reference>
<keyword evidence="1" id="KW-0812">Transmembrane</keyword>
<proteinExistence type="predicted"/>
<organism evidence="2">
    <name type="scientific">Caldiarchaeum subterraneum</name>
    <dbReference type="NCBI Taxonomy" id="311458"/>
    <lineage>
        <taxon>Archaea</taxon>
        <taxon>Nitrososphaerota</taxon>
        <taxon>Candidatus Caldarchaeales</taxon>
        <taxon>Candidatus Caldarchaeaceae</taxon>
        <taxon>Candidatus Caldarchaeum</taxon>
    </lineage>
</organism>
<dbReference type="AlphaFoldDB" id="A0A7C5L882"/>
<name>A0A7C5L882_CALS0</name>
<evidence type="ECO:0000313" key="2">
    <source>
        <dbReference type="EMBL" id="HHK69017.1"/>
    </source>
</evidence>
<comment type="caution">
    <text evidence="2">The sequence shown here is derived from an EMBL/GenBank/DDBJ whole genome shotgun (WGS) entry which is preliminary data.</text>
</comment>
<feature type="transmembrane region" description="Helical" evidence="1">
    <location>
        <begin position="50"/>
        <end position="69"/>
    </location>
</feature>
<evidence type="ECO:0000256" key="1">
    <source>
        <dbReference type="SAM" id="Phobius"/>
    </source>
</evidence>
<keyword evidence="1" id="KW-1133">Transmembrane helix</keyword>